<evidence type="ECO:0000313" key="3">
    <source>
        <dbReference type="Proteomes" id="UP000315751"/>
    </source>
</evidence>
<sequence length="111" mass="12447">MSRRPHAIDRDVGARLCLRRRSLGMSQAELGAAIGVTFQQVQKYEKGINRMAVSTLYEVAKALGVPITYFLEGMEAEPFHKEPDDAPREVSSLKPLAVDILFARISRFVEK</sequence>
<dbReference type="Gene3D" id="1.10.260.40">
    <property type="entry name" value="lambda repressor-like DNA-binding domains"/>
    <property type="match status" value="1"/>
</dbReference>
<dbReference type="EMBL" id="VITR01000026">
    <property type="protein sequence ID" value="TWB34340.1"/>
    <property type="molecule type" value="Genomic_DNA"/>
</dbReference>
<protein>
    <submittedName>
        <fullName evidence="2">Transcriptional regulator with XRE-family HTH domain</fullName>
    </submittedName>
</protein>
<feature type="domain" description="HTH cro/C1-type" evidence="1">
    <location>
        <begin position="20"/>
        <end position="70"/>
    </location>
</feature>
<name>A0A560GLB9_9PROT</name>
<dbReference type="Pfam" id="PF01381">
    <property type="entry name" value="HTH_3"/>
    <property type="match status" value="1"/>
</dbReference>
<dbReference type="RefSeq" id="WP_186456065.1">
    <property type="nucleotide sequence ID" value="NZ_VITR01000026.1"/>
</dbReference>
<dbReference type="GO" id="GO:0003677">
    <property type="term" value="F:DNA binding"/>
    <property type="evidence" value="ECO:0007669"/>
    <property type="project" value="InterPro"/>
</dbReference>
<keyword evidence="3" id="KW-1185">Reference proteome</keyword>
<dbReference type="PROSITE" id="PS50943">
    <property type="entry name" value="HTH_CROC1"/>
    <property type="match status" value="1"/>
</dbReference>
<reference evidence="2 3" key="1">
    <citation type="submission" date="2019-06" db="EMBL/GenBank/DDBJ databases">
        <title>Genomic Encyclopedia of Type Strains, Phase IV (KMG-V): Genome sequencing to study the core and pangenomes of soil and plant-associated prokaryotes.</title>
        <authorList>
            <person name="Whitman W."/>
        </authorList>
    </citation>
    <scope>NUCLEOTIDE SEQUENCE [LARGE SCALE GENOMIC DNA]</scope>
    <source>
        <strain evidence="2 3">BR 11622</strain>
    </source>
</reference>
<proteinExistence type="predicted"/>
<evidence type="ECO:0000313" key="2">
    <source>
        <dbReference type="EMBL" id="TWB34340.1"/>
    </source>
</evidence>
<dbReference type="AlphaFoldDB" id="A0A560GLB9"/>
<dbReference type="CDD" id="cd00093">
    <property type="entry name" value="HTH_XRE"/>
    <property type="match status" value="1"/>
</dbReference>
<organism evidence="2 3">
    <name type="scientific">Nitrospirillum amazonense</name>
    <dbReference type="NCBI Taxonomy" id="28077"/>
    <lineage>
        <taxon>Bacteria</taxon>
        <taxon>Pseudomonadati</taxon>
        <taxon>Pseudomonadota</taxon>
        <taxon>Alphaproteobacteria</taxon>
        <taxon>Rhodospirillales</taxon>
        <taxon>Azospirillaceae</taxon>
        <taxon>Nitrospirillum</taxon>
    </lineage>
</organism>
<dbReference type="Proteomes" id="UP000315751">
    <property type="component" value="Unassembled WGS sequence"/>
</dbReference>
<dbReference type="SMART" id="SM00530">
    <property type="entry name" value="HTH_XRE"/>
    <property type="match status" value="1"/>
</dbReference>
<accession>A0A560GLB9</accession>
<evidence type="ECO:0000259" key="1">
    <source>
        <dbReference type="PROSITE" id="PS50943"/>
    </source>
</evidence>
<dbReference type="InterPro" id="IPR010982">
    <property type="entry name" value="Lambda_DNA-bd_dom_sf"/>
</dbReference>
<gene>
    <name evidence="2" type="ORF">FBZ90_12640</name>
</gene>
<comment type="caution">
    <text evidence="2">The sequence shown here is derived from an EMBL/GenBank/DDBJ whole genome shotgun (WGS) entry which is preliminary data.</text>
</comment>
<dbReference type="InterPro" id="IPR001387">
    <property type="entry name" value="Cro/C1-type_HTH"/>
</dbReference>
<dbReference type="SUPFAM" id="SSF47413">
    <property type="entry name" value="lambda repressor-like DNA-binding domains"/>
    <property type="match status" value="1"/>
</dbReference>